<dbReference type="PANTHER" id="PTHR43918:SF4">
    <property type="entry name" value="CARBOXYLIC ESTER HYDROLASE"/>
    <property type="match status" value="1"/>
</dbReference>
<feature type="domain" description="Carboxylesterase type B" evidence="5">
    <location>
        <begin position="173"/>
        <end position="686"/>
    </location>
</feature>
<dbReference type="PROSITE" id="PS00122">
    <property type="entry name" value="CARBOXYLESTERASE_B_1"/>
    <property type="match status" value="1"/>
</dbReference>
<evidence type="ECO:0000256" key="2">
    <source>
        <dbReference type="ARBA" id="ARBA00022801"/>
    </source>
</evidence>
<reference evidence="6 7" key="1">
    <citation type="submission" date="2024-01" db="EMBL/GenBank/DDBJ databases">
        <authorList>
            <person name="Allen C."/>
            <person name="Tagirdzhanova G."/>
        </authorList>
    </citation>
    <scope>NUCLEOTIDE SEQUENCE [LARGE SCALE GENOMIC DNA]</scope>
    <source>
        <strain evidence="6 7">CBS 119000</strain>
    </source>
</reference>
<keyword evidence="4" id="KW-0472">Membrane</keyword>
<name>A0ABP0D8M6_9PEZI</name>
<dbReference type="Proteomes" id="UP001642502">
    <property type="component" value="Unassembled WGS sequence"/>
</dbReference>
<comment type="caution">
    <text evidence="6">The sequence shown here is derived from an EMBL/GenBank/DDBJ whole genome shotgun (WGS) entry which is preliminary data.</text>
</comment>
<keyword evidence="4" id="KW-0812">Transmembrane</keyword>
<keyword evidence="2" id="KW-0378">Hydrolase</keyword>
<feature type="transmembrane region" description="Helical" evidence="4">
    <location>
        <begin position="93"/>
        <end position="121"/>
    </location>
</feature>
<keyword evidence="7" id="KW-1185">Reference proteome</keyword>
<sequence>MADSAMVPPPAESIRLGPMNRGDSEDSSAKQAHRDLDLDSIFGDENEPLQGDAAPGRNCTQRLARDRPRDGPRPRSESPPPASLRRRRLRSGCWSLVGILVGLLVVLAVISSAVASAMIYWTKPKAKGDAGPVDNISDGPFVDLGYATYVGQALSVYPPSDDGGSSHNRSAAPVAIHRYLGMRYAAPPVGDLRWRPPARPHQELDLQKATNFRSICIGLEATPRPGSGQDEDCLFVNVWGPANVVENTTSLPVWVFVQGGGYNSNSNADIDGADVVARSNGSIVFVNFNYRVGLYGFLSVPTDGTTTSLPPEISANFGLLDQLALLEWVQQHIHRFGGNPRHVVVHGGSAGAGSVVLHAIAGGGRGNSLFAGMVSESLYVPALPQCKDVAYKFWRAVDAVCYKSSKETWSVATALACLRRQTLSVLQDLVNVDHPLQYDGQDRPGKPLYYWGPCMDGTLFAERPSSAFQQGRFVHVPMMYGVATDEGTLFVPNAASQEEVVQFVLDNFPALAADDRGAEAVRQYYPLLPPLPKHNDWFPTLARVFGELSFVCPTINILDAVAAVPGDKDSTLYAYRYAMEDPDTVAAGLGTVHMMDGAAIFGPGNLACCPPASYTADDGDDGDDGAEHTDDARNGNPGLVPVMMDYYLSFVRTLNPNTFKSAQAAEWKTWDKSSRSRLVITSGHQQAMETVPEDLLERCRVWLDLADWTEQ</sequence>
<evidence type="ECO:0000259" key="5">
    <source>
        <dbReference type="Pfam" id="PF00135"/>
    </source>
</evidence>
<evidence type="ECO:0000256" key="3">
    <source>
        <dbReference type="SAM" id="MobiDB-lite"/>
    </source>
</evidence>
<evidence type="ECO:0000313" key="6">
    <source>
        <dbReference type="EMBL" id="CAK7264555.1"/>
    </source>
</evidence>
<evidence type="ECO:0000313" key="7">
    <source>
        <dbReference type="Proteomes" id="UP001642502"/>
    </source>
</evidence>
<accession>A0ABP0D8M6</accession>
<dbReference type="InterPro" id="IPR029058">
    <property type="entry name" value="AB_hydrolase_fold"/>
</dbReference>
<keyword evidence="4" id="KW-1133">Transmembrane helix</keyword>
<dbReference type="EMBL" id="CAWUON010000007">
    <property type="protein sequence ID" value="CAK7264555.1"/>
    <property type="molecule type" value="Genomic_DNA"/>
</dbReference>
<proteinExistence type="inferred from homology"/>
<dbReference type="InterPro" id="IPR019819">
    <property type="entry name" value="Carboxylesterase_B_CS"/>
</dbReference>
<dbReference type="PANTHER" id="PTHR43918">
    <property type="entry name" value="ACETYLCHOLINESTERASE"/>
    <property type="match status" value="1"/>
</dbReference>
<feature type="compositionally biased region" description="Basic and acidic residues" evidence="3">
    <location>
        <begin position="63"/>
        <end position="76"/>
    </location>
</feature>
<comment type="similarity">
    <text evidence="1">Belongs to the type-B carboxylesterase/lipase family.</text>
</comment>
<dbReference type="Gene3D" id="3.40.50.1820">
    <property type="entry name" value="alpha/beta hydrolase"/>
    <property type="match status" value="1"/>
</dbReference>
<evidence type="ECO:0000256" key="1">
    <source>
        <dbReference type="ARBA" id="ARBA00005964"/>
    </source>
</evidence>
<feature type="region of interest" description="Disordered" evidence="3">
    <location>
        <begin position="1"/>
        <end position="85"/>
    </location>
</feature>
<gene>
    <name evidence="6" type="ORF">SEPCBS119000_001056</name>
</gene>
<dbReference type="InterPro" id="IPR019826">
    <property type="entry name" value="Carboxylesterase_B_AS"/>
</dbReference>
<organism evidence="6 7">
    <name type="scientific">Sporothrix epigloea</name>
    <dbReference type="NCBI Taxonomy" id="1892477"/>
    <lineage>
        <taxon>Eukaryota</taxon>
        <taxon>Fungi</taxon>
        <taxon>Dikarya</taxon>
        <taxon>Ascomycota</taxon>
        <taxon>Pezizomycotina</taxon>
        <taxon>Sordariomycetes</taxon>
        <taxon>Sordariomycetidae</taxon>
        <taxon>Ophiostomatales</taxon>
        <taxon>Ophiostomataceae</taxon>
        <taxon>Sporothrix</taxon>
    </lineage>
</organism>
<protein>
    <recommendedName>
        <fullName evidence="5">Carboxylesterase type B domain-containing protein</fullName>
    </recommendedName>
</protein>
<evidence type="ECO:0000256" key="4">
    <source>
        <dbReference type="SAM" id="Phobius"/>
    </source>
</evidence>
<feature type="region of interest" description="Disordered" evidence="3">
    <location>
        <begin position="615"/>
        <end position="636"/>
    </location>
</feature>
<dbReference type="SUPFAM" id="SSF53474">
    <property type="entry name" value="alpha/beta-Hydrolases"/>
    <property type="match status" value="1"/>
</dbReference>
<dbReference type="Pfam" id="PF00135">
    <property type="entry name" value="COesterase"/>
    <property type="match status" value="1"/>
</dbReference>
<dbReference type="InterPro" id="IPR050654">
    <property type="entry name" value="AChE-related_enzymes"/>
</dbReference>
<dbReference type="InterPro" id="IPR002018">
    <property type="entry name" value="CarbesteraseB"/>
</dbReference>
<dbReference type="PROSITE" id="PS00941">
    <property type="entry name" value="CARBOXYLESTERASE_B_2"/>
    <property type="match status" value="1"/>
</dbReference>
<feature type="compositionally biased region" description="Basic and acidic residues" evidence="3">
    <location>
        <begin position="22"/>
        <end position="37"/>
    </location>
</feature>